<evidence type="ECO:0000256" key="1">
    <source>
        <dbReference type="ARBA" id="ARBA00004123"/>
    </source>
</evidence>
<dbReference type="GeneID" id="70237321"/>
<evidence type="ECO:0000256" key="7">
    <source>
        <dbReference type="ARBA" id="ARBA00022618"/>
    </source>
</evidence>
<evidence type="ECO:0000256" key="16">
    <source>
        <dbReference type="ARBA" id="ARBA00023328"/>
    </source>
</evidence>
<dbReference type="EMBL" id="JAEUBE010000375">
    <property type="protein sequence ID" value="KAH3663367.1"/>
    <property type="molecule type" value="Genomic_DNA"/>
</dbReference>
<evidence type="ECO:0000256" key="14">
    <source>
        <dbReference type="ARBA" id="ARBA00023242"/>
    </source>
</evidence>
<dbReference type="PANTHER" id="PTHR28216:SF1">
    <property type="entry name" value="DASH COMPLEX SUBUNIT DUO1"/>
    <property type="match status" value="1"/>
</dbReference>
<dbReference type="InterPro" id="IPR013960">
    <property type="entry name" value="DASH_Duo1"/>
</dbReference>
<keyword evidence="13" id="KW-0206">Cytoskeleton</keyword>
<keyword evidence="11" id="KW-0995">Kinetochore</keyword>
<evidence type="ECO:0000313" key="21">
    <source>
        <dbReference type="Proteomes" id="UP000769157"/>
    </source>
</evidence>
<dbReference type="AlphaFoldDB" id="A0A9P8P1C4"/>
<dbReference type="GO" id="GO:0042729">
    <property type="term" value="C:DASH complex"/>
    <property type="evidence" value="ECO:0007669"/>
    <property type="project" value="InterPro"/>
</dbReference>
<keyword evidence="10" id="KW-0159">Chromosome partition</keyword>
<evidence type="ECO:0000256" key="17">
    <source>
        <dbReference type="ARBA" id="ARBA00044152"/>
    </source>
</evidence>
<dbReference type="Proteomes" id="UP000769157">
    <property type="component" value="Unassembled WGS sequence"/>
</dbReference>
<dbReference type="PANTHER" id="PTHR28216">
    <property type="entry name" value="DASH COMPLEX SUBUNIT DUO1"/>
    <property type="match status" value="1"/>
</dbReference>
<dbReference type="GO" id="GO:0051301">
    <property type="term" value="P:cell division"/>
    <property type="evidence" value="ECO:0007669"/>
    <property type="project" value="UniProtKB-KW"/>
</dbReference>
<keyword evidence="21" id="KW-1185">Reference proteome</keyword>
<evidence type="ECO:0000256" key="19">
    <source>
        <dbReference type="SAM" id="MobiDB-lite"/>
    </source>
</evidence>
<evidence type="ECO:0000256" key="18">
    <source>
        <dbReference type="ARBA" id="ARBA00044358"/>
    </source>
</evidence>
<proteinExistence type="inferred from homology"/>
<evidence type="ECO:0000256" key="10">
    <source>
        <dbReference type="ARBA" id="ARBA00022829"/>
    </source>
</evidence>
<keyword evidence="14" id="KW-0539">Nucleus</keyword>
<evidence type="ECO:0000256" key="12">
    <source>
        <dbReference type="ARBA" id="ARBA00023054"/>
    </source>
</evidence>
<dbReference type="GO" id="GO:0000278">
    <property type="term" value="P:mitotic cell cycle"/>
    <property type="evidence" value="ECO:0007669"/>
    <property type="project" value="InterPro"/>
</dbReference>
<evidence type="ECO:0000256" key="2">
    <source>
        <dbReference type="ARBA" id="ARBA00004186"/>
    </source>
</evidence>
<evidence type="ECO:0000313" key="20">
    <source>
        <dbReference type="EMBL" id="KAH3663367.1"/>
    </source>
</evidence>
<organism evidence="20 21">
    <name type="scientific">Ogataea philodendri</name>
    <dbReference type="NCBI Taxonomy" id="1378263"/>
    <lineage>
        <taxon>Eukaryota</taxon>
        <taxon>Fungi</taxon>
        <taxon>Dikarya</taxon>
        <taxon>Ascomycota</taxon>
        <taxon>Saccharomycotina</taxon>
        <taxon>Pichiomycetes</taxon>
        <taxon>Pichiales</taxon>
        <taxon>Pichiaceae</taxon>
        <taxon>Ogataea</taxon>
    </lineage>
</organism>
<evidence type="ECO:0000256" key="9">
    <source>
        <dbReference type="ARBA" id="ARBA00022776"/>
    </source>
</evidence>
<reference evidence="20" key="1">
    <citation type="journal article" date="2021" name="Open Biol.">
        <title>Shared evolutionary footprints suggest mitochondrial oxidative damage underlies multiple complex I losses in fungi.</title>
        <authorList>
            <person name="Schikora-Tamarit M.A."/>
            <person name="Marcet-Houben M."/>
            <person name="Nosek J."/>
            <person name="Gabaldon T."/>
        </authorList>
    </citation>
    <scope>NUCLEOTIDE SEQUENCE</scope>
    <source>
        <strain evidence="20">CBS6075</strain>
    </source>
</reference>
<evidence type="ECO:0000256" key="11">
    <source>
        <dbReference type="ARBA" id="ARBA00022838"/>
    </source>
</evidence>
<evidence type="ECO:0000256" key="8">
    <source>
        <dbReference type="ARBA" id="ARBA00022701"/>
    </source>
</evidence>
<keyword evidence="12" id="KW-0175">Coiled coil</keyword>
<evidence type="ECO:0000256" key="13">
    <source>
        <dbReference type="ARBA" id="ARBA00023212"/>
    </source>
</evidence>
<dbReference type="GO" id="GO:0072686">
    <property type="term" value="C:mitotic spindle"/>
    <property type="evidence" value="ECO:0007669"/>
    <property type="project" value="InterPro"/>
</dbReference>
<dbReference type="OrthoDB" id="5599235at2759"/>
<feature type="compositionally biased region" description="Polar residues" evidence="19">
    <location>
        <begin position="1"/>
        <end position="17"/>
    </location>
</feature>
<reference evidence="20" key="2">
    <citation type="submission" date="2021-01" db="EMBL/GenBank/DDBJ databases">
        <authorList>
            <person name="Schikora-Tamarit M.A."/>
        </authorList>
    </citation>
    <scope>NUCLEOTIDE SEQUENCE</scope>
    <source>
        <strain evidence="20">CBS6075</strain>
    </source>
</reference>
<comment type="caution">
    <text evidence="20">The sequence shown here is derived from an EMBL/GenBank/DDBJ whole genome shotgun (WGS) entry which is preliminary data.</text>
</comment>
<sequence>MSQQLTPALNSLEQVMSSPGPAREKDRDAAIRTELDKLAKINAAFEQSSISIRESTNYIRRIKESTVKANELIQIWGKILSQNKHTAQLLSDPENTWNGASHQDEKVADKLAQYEELLQRYEHLVAERKNDDKRRRRKSPASTLSFSLTVTSEIFPETGELITISIFMALKTHTGSPFLTSPPLCTRTSITTPAIGAPTSFGL</sequence>
<keyword evidence="7" id="KW-0132">Cell division</keyword>
<dbReference type="GO" id="GO:0005874">
    <property type="term" value="C:microtubule"/>
    <property type="evidence" value="ECO:0007669"/>
    <property type="project" value="UniProtKB-KW"/>
</dbReference>
<gene>
    <name evidence="20" type="ORF">OGAPHI_005357</name>
</gene>
<keyword evidence="8" id="KW-0493">Microtubule</keyword>
<dbReference type="RefSeq" id="XP_046059790.1">
    <property type="nucleotide sequence ID" value="XM_046206532.1"/>
</dbReference>
<keyword evidence="9" id="KW-0498">Mitosis</keyword>
<keyword evidence="5" id="KW-0158">Chromosome</keyword>
<keyword evidence="16" id="KW-0137">Centromere</keyword>
<evidence type="ECO:0000256" key="15">
    <source>
        <dbReference type="ARBA" id="ARBA00023306"/>
    </source>
</evidence>
<evidence type="ECO:0000256" key="4">
    <source>
        <dbReference type="ARBA" id="ARBA00005366"/>
    </source>
</evidence>
<dbReference type="GO" id="GO:0007059">
    <property type="term" value="P:chromosome segregation"/>
    <property type="evidence" value="ECO:0007669"/>
    <property type="project" value="UniProtKB-KW"/>
</dbReference>
<comment type="similarity">
    <text evidence="4">Belongs to the DASH complex DUO1 family.</text>
</comment>
<feature type="region of interest" description="Disordered" evidence="19">
    <location>
        <begin position="1"/>
        <end position="26"/>
    </location>
</feature>
<evidence type="ECO:0000256" key="6">
    <source>
        <dbReference type="ARBA" id="ARBA00022490"/>
    </source>
</evidence>
<dbReference type="Pfam" id="PF08651">
    <property type="entry name" value="DASH_Duo1"/>
    <property type="match status" value="1"/>
</dbReference>
<comment type="subcellular location">
    <subcellularLocation>
        <location evidence="3">Chromosome</location>
        <location evidence="3">Centromere</location>
        <location evidence="3">Kinetochore</location>
    </subcellularLocation>
    <subcellularLocation>
        <location evidence="2">Cytoplasm</location>
        <location evidence="2">Cytoskeleton</location>
        <location evidence="2">Spindle</location>
    </subcellularLocation>
    <subcellularLocation>
        <location evidence="1">Nucleus</location>
    </subcellularLocation>
</comment>
<keyword evidence="6" id="KW-0963">Cytoplasm</keyword>
<name>A0A9P8P1C4_9ASCO</name>
<evidence type="ECO:0000256" key="5">
    <source>
        <dbReference type="ARBA" id="ARBA00022454"/>
    </source>
</evidence>
<evidence type="ECO:0000256" key="3">
    <source>
        <dbReference type="ARBA" id="ARBA00004629"/>
    </source>
</evidence>
<protein>
    <recommendedName>
        <fullName evidence="17">DASH complex subunit DUO1</fullName>
    </recommendedName>
    <alternativeName>
        <fullName evidence="18">Outer kinetochore protein DUO1</fullName>
    </alternativeName>
</protein>
<keyword evidence="15" id="KW-0131">Cell cycle</keyword>
<accession>A0A9P8P1C4</accession>